<dbReference type="AlphaFoldDB" id="A0A917ZG97"/>
<dbReference type="InterPro" id="IPR025048">
    <property type="entry name" value="DUF3987"/>
</dbReference>
<dbReference type="InterPro" id="IPR034154">
    <property type="entry name" value="TOPRIM_DnaG/twinkle"/>
</dbReference>
<dbReference type="GO" id="GO:0006260">
    <property type="term" value="P:DNA replication"/>
    <property type="evidence" value="ECO:0007669"/>
    <property type="project" value="InterPro"/>
</dbReference>
<comment type="caution">
    <text evidence="2">The sequence shown here is derived from an EMBL/GenBank/DDBJ whole genome shotgun (WGS) entry which is preliminary data.</text>
</comment>
<dbReference type="Gene3D" id="3.40.1360.10">
    <property type="match status" value="1"/>
</dbReference>
<dbReference type="Proteomes" id="UP000599578">
    <property type="component" value="Unassembled WGS sequence"/>
</dbReference>
<dbReference type="Pfam" id="PF19898">
    <property type="entry name" value="DUF6371"/>
    <property type="match status" value="1"/>
</dbReference>
<feature type="domain" description="DUF6371" evidence="1">
    <location>
        <begin position="198"/>
        <end position="262"/>
    </location>
</feature>
<dbReference type="RefSeq" id="WP_188860662.1">
    <property type="nucleotide sequence ID" value="NZ_BMLT01000005.1"/>
</dbReference>
<dbReference type="GO" id="GO:0008270">
    <property type="term" value="F:zinc ion binding"/>
    <property type="evidence" value="ECO:0007669"/>
    <property type="project" value="InterPro"/>
</dbReference>
<dbReference type="SUPFAM" id="SSF57783">
    <property type="entry name" value="Zinc beta-ribbon"/>
    <property type="match status" value="1"/>
</dbReference>
<dbReference type="Gene3D" id="3.90.580.10">
    <property type="entry name" value="Zinc finger, CHC2-type domain"/>
    <property type="match status" value="1"/>
</dbReference>
<protein>
    <recommendedName>
        <fullName evidence="1">DUF6371 domain-containing protein</fullName>
    </recommendedName>
</protein>
<reference evidence="2 3" key="1">
    <citation type="journal article" date="2014" name="Int. J. Syst. Evol. Microbiol.">
        <title>Complete genome sequence of Corynebacterium casei LMG S-19264T (=DSM 44701T), isolated from a smear-ripened cheese.</title>
        <authorList>
            <consortium name="US DOE Joint Genome Institute (JGI-PGF)"/>
            <person name="Walter F."/>
            <person name="Albersmeier A."/>
            <person name="Kalinowski J."/>
            <person name="Ruckert C."/>
        </authorList>
    </citation>
    <scope>NUCLEOTIDE SEQUENCE [LARGE SCALE GENOMIC DNA]</scope>
    <source>
        <strain evidence="2 3">CGMCC 1.7286</strain>
    </source>
</reference>
<evidence type="ECO:0000313" key="3">
    <source>
        <dbReference type="Proteomes" id="UP000599578"/>
    </source>
</evidence>
<dbReference type="InterPro" id="IPR036977">
    <property type="entry name" value="DNA_primase_Znf_CHC2"/>
</dbReference>
<evidence type="ECO:0000259" key="1">
    <source>
        <dbReference type="Pfam" id="PF19898"/>
    </source>
</evidence>
<gene>
    <name evidence="2" type="ORF">GCM10011348_22150</name>
</gene>
<dbReference type="Pfam" id="PF13148">
    <property type="entry name" value="DUF3987"/>
    <property type="match status" value="1"/>
</dbReference>
<accession>A0A917ZG97</accession>
<dbReference type="EMBL" id="BMLT01000005">
    <property type="protein sequence ID" value="GGO81952.1"/>
    <property type="molecule type" value="Genomic_DNA"/>
</dbReference>
<organism evidence="2 3">
    <name type="scientific">Marinobacterium nitratireducens</name>
    <dbReference type="NCBI Taxonomy" id="518897"/>
    <lineage>
        <taxon>Bacteria</taxon>
        <taxon>Pseudomonadati</taxon>
        <taxon>Pseudomonadota</taxon>
        <taxon>Gammaproteobacteria</taxon>
        <taxon>Oceanospirillales</taxon>
        <taxon>Oceanospirillaceae</taxon>
        <taxon>Marinobacterium</taxon>
    </lineage>
</organism>
<sequence length="805" mass="89260">MNLANQHSAVDFAMINSLLTPSRLVPEWLPDGKAEGREWVALNPTRHDRKPGSFRVNLDSGKWADFSTSDCGGDLISLWAYLNNFSDQKTAALDLMNRHQLSAMRAAANDAHHQPTGSGEQILLPAPATAPMPPKTHFKFGEATSSWTYRDNKGQVLFYVCRFDPVSERKQVLPLTYWQDSQGSGWRWKGLASRSLRPLYGLDRLAHQPDAKVLVCEGEKAADAAQQLFPELVAVSWMGGTNAVSKANWEPLKGRKVVIWPDNDEPGCKAAAVIIEQLKGLTSELLLIAPQALPDKADAADVTPDQARELLDQARAVNVAQTRTQPVPLPNSLPPVEPFDPALLPEVIRSYVMDVANRQQCAPDFCAVAALVSLAGVLGRKVLIRPKQNDDWTITPNLWGAMIGGPSAMKSPSLSAMRFPLDLIEREMKEAHKAQLAESVIDAELLELERKAAKQRAKKLADQGDRDGAKAQLALLESSVAVPEAPPRLIVNDATVEALGERLNENPNGLVLVRDELAGWLSKMQQDEYAADRAFYLECFNGDGRYTYDRIGRGTVSIEHCNLSIIGGIQPAKIAPLVRGATRGTDDDGLIQRFQLAVWPDPVRNWAWNDRAPDARAKELYKQTFYRLQALSFELNEGQPPYWRFTPDAQQVFIEWMTELQAEARSGELLPALEAHLLKMPKTICSLALLFAVIDGQRGEVDHDSTCRALGWARYLRSHAERLYSAAGNRDINGAKTIVAKQDQLPNPFSSRDIQRKGWAGLDSADAVREALELLVDHHYLLVEETQTTGRPKTAYFWQTFEDAA</sequence>
<dbReference type="GO" id="GO:0003677">
    <property type="term" value="F:DNA binding"/>
    <property type="evidence" value="ECO:0007669"/>
    <property type="project" value="InterPro"/>
</dbReference>
<name>A0A917ZG97_9GAMM</name>
<dbReference type="CDD" id="cd01029">
    <property type="entry name" value="TOPRIM_primases"/>
    <property type="match status" value="1"/>
</dbReference>
<dbReference type="InterPro" id="IPR045951">
    <property type="entry name" value="DUF6371"/>
</dbReference>
<keyword evidence="3" id="KW-1185">Reference proteome</keyword>
<evidence type="ECO:0000313" key="2">
    <source>
        <dbReference type="EMBL" id="GGO81952.1"/>
    </source>
</evidence>
<proteinExistence type="predicted"/>